<comment type="subcellular location">
    <subcellularLocation>
        <location evidence="1">Cell membrane</location>
        <topology evidence="1">Multi-pass membrane protein</topology>
    </subcellularLocation>
</comment>
<feature type="transmembrane region" description="Helical" evidence="6">
    <location>
        <begin position="212"/>
        <end position="230"/>
    </location>
</feature>
<evidence type="ECO:0000256" key="4">
    <source>
        <dbReference type="ARBA" id="ARBA00022989"/>
    </source>
</evidence>
<gene>
    <name evidence="7" type="ORF">AUJ66_01490</name>
</gene>
<evidence type="ECO:0000313" key="7">
    <source>
        <dbReference type="EMBL" id="OIN98124.1"/>
    </source>
</evidence>
<keyword evidence="5 6" id="KW-0472">Membrane</keyword>
<reference evidence="7 8" key="1">
    <citation type="journal article" date="2016" name="Environ. Microbiol.">
        <title>Genomic resolution of a cold subsurface aquifer community provides metabolic insights for novel microbes adapted to high CO concentrations.</title>
        <authorList>
            <person name="Probst A.J."/>
            <person name="Castelle C.J."/>
            <person name="Singh A."/>
            <person name="Brown C.T."/>
            <person name="Anantharaman K."/>
            <person name="Sharon I."/>
            <person name="Hug L.A."/>
            <person name="Burstein D."/>
            <person name="Emerson J.B."/>
            <person name="Thomas B.C."/>
            <person name="Banfield J.F."/>
        </authorList>
    </citation>
    <scope>NUCLEOTIDE SEQUENCE [LARGE SCALE GENOMIC DNA]</scope>
    <source>
        <strain evidence="7">CG1_02_38_46</strain>
    </source>
</reference>
<evidence type="ECO:0000313" key="8">
    <source>
        <dbReference type="Proteomes" id="UP000182278"/>
    </source>
</evidence>
<dbReference type="Proteomes" id="UP000182278">
    <property type="component" value="Unassembled WGS sequence"/>
</dbReference>
<dbReference type="GO" id="GO:0043190">
    <property type="term" value="C:ATP-binding cassette (ABC) transporter complex"/>
    <property type="evidence" value="ECO:0007669"/>
    <property type="project" value="TreeGrafter"/>
</dbReference>
<evidence type="ECO:0000256" key="1">
    <source>
        <dbReference type="ARBA" id="ARBA00004651"/>
    </source>
</evidence>
<keyword evidence="3 6" id="KW-0812">Transmembrane</keyword>
<evidence type="ECO:0000256" key="5">
    <source>
        <dbReference type="ARBA" id="ARBA00023136"/>
    </source>
</evidence>
<evidence type="ECO:0000256" key="3">
    <source>
        <dbReference type="ARBA" id="ARBA00022692"/>
    </source>
</evidence>
<dbReference type="EMBL" id="MNUO01000022">
    <property type="protein sequence ID" value="OIN98124.1"/>
    <property type="molecule type" value="Genomic_DNA"/>
</dbReference>
<feature type="transmembrane region" description="Helical" evidence="6">
    <location>
        <begin position="242"/>
        <end position="262"/>
    </location>
</feature>
<dbReference type="PANTHER" id="PTHR33529:SF6">
    <property type="entry name" value="YJGP_YJGQ FAMILY PERMEASE"/>
    <property type="match status" value="1"/>
</dbReference>
<comment type="caution">
    <text evidence="7">The sequence shown here is derived from an EMBL/GenBank/DDBJ whole genome shotgun (WGS) entry which is preliminary data.</text>
</comment>
<evidence type="ECO:0000256" key="6">
    <source>
        <dbReference type="SAM" id="Phobius"/>
    </source>
</evidence>
<evidence type="ECO:0008006" key="9">
    <source>
        <dbReference type="Google" id="ProtNLM"/>
    </source>
</evidence>
<name>A0A1J4SHM0_9BACT</name>
<dbReference type="InterPro" id="IPR005495">
    <property type="entry name" value="LptG/LptF_permease"/>
</dbReference>
<feature type="transmembrane region" description="Helical" evidence="6">
    <location>
        <begin position="26"/>
        <end position="51"/>
    </location>
</feature>
<dbReference type="Pfam" id="PF03739">
    <property type="entry name" value="LptF_LptG"/>
    <property type="match status" value="1"/>
</dbReference>
<keyword evidence="2" id="KW-1003">Cell membrane</keyword>
<evidence type="ECO:0000256" key="2">
    <source>
        <dbReference type="ARBA" id="ARBA00022475"/>
    </source>
</evidence>
<keyword evidence="4 6" id="KW-1133">Transmembrane helix</keyword>
<dbReference type="PANTHER" id="PTHR33529">
    <property type="entry name" value="SLR0882 PROTEIN-RELATED"/>
    <property type="match status" value="1"/>
</dbReference>
<proteinExistence type="predicted"/>
<feature type="transmembrane region" description="Helical" evidence="6">
    <location>
        <begin position="274"/>
        <end position="291"/>
    </location>
</feature>
<dbReference type="STRING" id="1817893.AUJ66_01490"/>
<dbReference type="GO" id="GO:0015920">
    <property type="term" value="P:lipopolysaccharide transport"/>
    <property type="evidence" value="ECO:0007669"/>
    <property type="project" value="TreeGrafter"/>
</dbReference>
<accession>A0A1J4SHM0</accession>
<organism evidence="7 8">
    <name type="scientific">Candidatus Desantisbacteria bacterium CG1_02_38_46</name>
    <dbReference type="NCBI Taxonomy" id="1817893"/>
    <lineage>
        <taxon>Bacteria</taxon>
        <taxon>Candidatus Desantisiibacteriota</taxon>
    </lineage>
</organism>
<sequence length="293" mass="33805">MAVLLGVIFSLNQLTKYRELMIMKAVGLNISKIIVPIIYSSLFISLGVFGLNELLVPPCIQKANMLRLTKIEKRSIKSIYENISFKYANQFFYIKVYNSQTREMSTLQMIEQNPDKTVSIRIDASSGKWEKYNNEYEWTLLDGITRRFNPHGEVQNIEKFQELKLILKYSPEDFREINPEEMNIFSLFDYITSLKESGYYPRDMLVDFYQKISFPFASFFITLVGIPFALHSKRSGKATGFGMSIVIAFIYWVSMSLGLAWGKSSVLPPQFAPFLPNFICLMLGTYLLHGVRS</sequence>
<dbReference type="AlphaFoldDB" id="A0A1J4SHM0"/>
<protein>
    <recommendedName>
        <fullName evidence="9">LPS export ABC transporter permease LptG</fullName>
    </recommendedName>
</protein>